<gene>
    <name evidence="4" type="ORF">H9L10_06385</name>
</gene>
<proteinExistence type="predicted"/>
<evidence type="ECO:0000313" key="4">
    <source>
        <dbReference type="EMBL" id="QNN50586.1"/>
    </source>
</evidence>
<accession>A0A7G9R4R1</accession>
<dbReference type="EMBL" id="CP060712">
    <property type="protein sequence ID" value="QNN50586.1"/>
    <property type="molecule type" value="Genomic_DNA"/>
</dbReference>
<sequence>MTSAAQPDGRRARWDEHRLARRRELVEAAVAAVREHGAAVGMDEIAAVAGTSKTVVYRHFGDRAGLYAAVADRVDATIIRSITRAAGGAEAGPLPPREVVRAAIGAYLHLVESDPQVYRFIVNAPLLAPGERPEGDVTAGMTGRVAEHVARIVRDGLRGRVEEPTARLWGVALVGMVRAVADAWLAEGAADGRTASDLADALTTLAWDGLSPS</sequence>
<dbReference type="AlphaFoldDB" id="A0A7G9R4R1"/>
<dbReference type="SUPFAM" id="SSF48498">
    <property type="entry name" value="Tetracyclin repressor-like, C-terminal domain"/>
    <property type="match status" value="1"/>
</dbReference>
<evidence type="ECO:0000259" key="3">
    <source>
        <dbReference type="PROSITE" id="PS50977"/>
    </source>
</evidence>
<dbReference type="Proteomes" id="UP000515976">
    <property type="component" value="Chromosome"/>
</dbReference>
<dbReference type="Pfam" id="PF00440">
    <property type="entry name" value="TetR_N"/>
    <property type="match status" value="1"/>
</dbReference>
<dbReference type="InterPro" id="IPR050109">
    <property type="entry name" value="HTH-type_TetR-like_transc_reg"/>
</dbReference>
<feature type="domain" description="HTH tetR-type" evidence="3">
    <location>
        <begin position="19"/>
        <end position="78"/>
    </location>
</feature>
<dbReference type="GO" id="GO:0003700">
    <property type="term" value="F:DNA-binding transcription factor activity"/>
    <property type="evidence" value="ECO:0007669"/>
    <property type="project" value="TreeGrafter"/>
</dbReference>
<dbReference type="PROSITE" id="PS50977">
    <property type="entry name" value="HTH_TETR_2"/>
    <property type="match status" value="1"/>
</dbReference>
<dbReference type="PRINTS" id="PR00455">
    <property type="entry name" value="HTHTETR"/>
</dbReference>
<organism evidence="4 5">
    <name type="scientific">Phycicoccus endophyticus</name>
    <dbReference type="NCBI Taxonomy" id="1690220"/>
    <lineage>
        <taxon>Bacteria</taxon>
        <taxon>Bacillati</taxon>
        <taxon>Actinomycetota</taxon>
        <taxon>Actinomycetes</taxon>
        <taxon>Micrococcales</taxon>
        <taxon>Intrasporangiaceae</taxon>
        <taxon>Phycicoccus</taxon>
    </lineage>
</organism>
<feature type="DNA-binding region" description="H-T-H motif" evidence="2">
    <location>
        <begin position="41"/>
        <end position="60"/>
    </location>
</feature>
<dbReference type="InterPro" id="IPR009057">
    <property type="entry name" value="Homeodomain-like_sf"/>
</dbReference>
<dbReference type="InterPro" id="IPR036271">
    <property type="entry name" value="Tet_transcr_reg_TetR-rel_C_sf"/>
</dbReference>
<protein>
    <submittedName>
        <fullName evidence="4">TetR/AcrR family transcriptional regulator</fullName>
    </submittedName>
</protein>
<reference evidence="4 5" key="1">
    <citation type="submission" date="2020-08" db="EMBL/GenBank/DDBJ databases">
        <title>Genome sequence of Phycicoccus endophyticus JCM 31784T.</title>
        <authorList>
            <person name="Hyun D.-W."/>
            <person name="Bae J.-W."/>
        </authorList>
    </citation>
    <scope>NUCLEOTIDE SEQUENCE [LARGE SCALE GENOMIC DNA]</scope>
    <source>
        <strain evidence="4 5">JCM 31784</strain>
    </source>
</reference>
<keyword evidence="5" id="KW-1185">Reference proteome</keyword>
<dbReference type="PANTHER" id="PTHR30055:SF226">
    <property type="entry name" value="HTH-TYPE TRANSCRIPTIONAL REGULATOR PKSA"/>
    <property type="match status" value="1"/>
</dbReference>
<dbReference type="GO" id="GO:0000976">
    <property type="term" value="F:transcription cis-regulatory region binding"/>
    <property type="evidence" value="ECO:0007669"/>
    <property type="project" value="TreeGrafter"/>
</dbReference>
<evidence type="ECO:0000256" key="1">
    <source>
        <dbReference type="ARBA" id="ARBA00023125"/>
    </source>
</evidence>
<evidence type="ECO:0000256" key="2">
    <source>
        <dbReference type="PROSITE-ProRule" id="PRU00335"/>
    </source>
</evidence>
<dbReference type="InterPro" id="IPR045823">
    <property type="entry name" value="TetR_C_32"/>
</dbReference>
<dbReference type="InterPro" id="IPR001647">
    <property type="entry name" value="HTH_TetR"/>
</dbReference>
<keyword evidence="1 2" id="KW-0238">DNA-binding</keyword>
<dbReference type="Pfam" id="PF19344">
    <property type="entry name" value="TetR_C_32"/>
    <property type="match status" value="1"/>
</dbReference>
<dbReference type="PANTHER" id="PTHR30055">
    <property type="entry name" value="HTH-TYPE TRANSCRIPTIONAL REGULATOR RUTR"/>
    <property type="match status" value="1"/>
</dbReference>
<dbReference type="SUPFAM" id="SSF46689">
    <property type="entry name" value="Homeodomain-like"/>
    <property type="match status" value="1"/>
</dbReference>
<dbReference type="KEGG" id="pei:H9L10_06385"/>
<dbReference type="RefSeq" id="WP_166098578.1">
    <property type="nucleotide sequence ID" value="NZ_BMMY01000001.1"/>
</dbReference>
<dbReference type="Gene3D" id="1.10.357.10">
    <property type="entry name" value="Tetracycline Repressor, domain 2"/>
    <property type="match status" value="1"/>
</dbReference>
<name>A0A7G9R4R1_9MICO</name>
<evidence type="ECO:0000313" key="5">
    <source>
        <dbReference type="Proteomes" id="UP000515976"/>
    </source>
</evidence>